<dbReference type="Proteomes" id="UP000639772">
    <property type="component" value="Unassembled WGS sequence"/>
</dbReference>
<accession>A0A835P5T7</accession>
<gene>
    <name evidence="2" type="ORF">HPP92_029157</name>
    <name evidence="1" type="ORF">HPP92_029169</name>
</gene>
<reference evidence="3 4" key="1">
    <citation type="journal article" date="2020" name="Nat. Food">
        <title>A phased Vanilla planifolia genome enables genetic improvement of flavour and production.</title>
        <authorList>
            <person name="Hasing T."/>
            <person name="Tang H."/>
            <person name="Brym M."/>
            <person name="Khazi F."/>
            <person name="Huang T."/>
            <person name="Chambers A.H."/>
        </authorList>
    </citation>
    <scope>NUCLEOTIDE SEQUENCE [LARGE SCALE GENOMIC DNA]</scope>
    <source>
        <tissue evidence="2">Leaf</tissue>
    </source>
</reference>
<feature type="non-terminal residue" evidence="2">
    <location>
        <position position="94"/>
    </location>
</feature>
<dbReference type="EMBL" id="JADCNL010000656">
    <property type="protein sequence ID" value="KAG0445787.1"/>
    <property type="molecule type" value="Genomic_DNA"/>
</dbReference>
<comment type="caution">
    <text evidence="2">The sequence shown here is derived from an EMBL/GenBank/DDBJ whole genome shotgun (WGS) entry which is preliminary data.</text>
</comment>
<evidence type="ECO:0000313" key="1">
    <source>
        <dbReference type="EMBL" id="KAG0445777.1"/>
    </source>
</evidence>
<protein>
    <submittedName>
        <fullName evidence="2">Uncharacterized protein</fullName>
    </submittedName>
</protein>
<evidence type="ECO:0000313" key="3">
    <source>
        <dbReference type="Proteomes" id="UP000636800"/>
    </source>
</evidence>
<sequence length="94" mass="10833">HIAIQCFAHAFTAFFPRHGVFAPVHLTPATHQHGVKAATSAGPGRRPYPQFQRRIRWFGPRVSVRMCMFTYPGVHSVQTMHAHARMWWLACRPR</sequence>
<evidence type="ECO:0000313" key="2">
    <source>
        <dbReference type="EMBL" id="KAG0445787.1"/>
    </source>
</evidence>
<proteinExistence type="predicted"/>
<dbReference type="AlphaFoldDB" id="A0A835P5T7"/>
<dbReference type="Proteomes" id="UP000636800">
    <property type="component" value="Unassembled WGS sequence"/>
</dbReference>
<evidence type="ECO:0000313" key="4">
    <source>
        <dbReference type="Proteomes" id="UP000639772"/>
    </source>
</evidence>
<keyword evidence="3" id="KW-1185">Reference proteome</keyword>
<name>A0A835P5T7_VANPL</name>
<dbReference type="EMBL" id="JADCNM010000657">
    <property type="protein sequence ID" value="KAG0445777.1"/>
    <property type="molecule type" value="Genomic_DNA"/>
</dbReference>
<organism evidence="2 3">
    <name type="scientific">Vanilla planifolia</name>
    <name type="common">Vanilla</name>
    <dbReference type="NCBI Taxonomy" id="51239"/>
    <lineage>
        <taxon>Eukaryota</taxon>
        <taxon>Viridiplantae</taxon>
        <taxon>Streptophyta</taxon>
        <taxon>Embryophyta</taxon>
        <taxon>Tracheophyta</taxon>
        <taxon>Spermatophyta</taxon>
        <taxon>Magnoliopsida</taxon>
        <taxon>Liliopsida</taxon>
        <taxon>Asparagales</taxon>
        <taxon>Orchidaceae</taxon>
        <taxon>Vanilloideae</taxon>
        <taxon>Vanilleae</taxon>
        <taxon>Vanilla</taxon>
    </lineage>
</organism>
<feature type="non-terminal residue" evidence="2">
    <location>
        <position position="1"/>
    </location>
</feature>